<organism evidence="1 2">
    <name type="scientific">Desmophyllum pertusum</name>
    <dbReference type="NCBI Taxonomy" id="174260"/>
    <lineage>
        <taxon>Eukaryota</taxon>
        <taxon>Metazoa</taxon>
        <taxon>Cnidaria</taxon>
        <taxon>Anthozoa</taxon>
        <taxon>Hexacorallia</taxon>
        <taxon>Scleractinia</taxon>
        <taxon>Caryophylliina</taxon>
        <taxon>Caryophylliidae</taxon>
        <taxon>Desmophyllum</taxon>
    </lineage>
</organism>
<protein>
    <submittedName>
        <fullName evidence="1">Uncharacterized protein</fullName>
    </submittedName>
</protein>
<dbReference type="Pfam" id="PF13151">
    <property type="entry name" value="DUF3990"/>
    <property type="match status" value="1"/>
</dbReference>
<dbReference type="OrthoDB" id="2326767at2759"/>
<sequence length="353" mass="39893">MLGKDSLDRFHRDAVHICALLGLQLNFLDHLEEMPPEDRDHLTLCDWIVTILGSNYESVSVTDKNCLNKELLASIGFDPLSSAVETIMARAGSTYTQQHIETCEMAELFIEDEFKYNLLVSPLPVVGRFPFQSNLTNSWFQLPSRTDEKETNEDLCHVNIINLVTKKSHASSIAQSTFNDLVSEDEENIVLFHGTDHQSASDILFRGIDLCAGRQKRDFSCGSGFYLTNNFDDALNWANSTTAKPAVLIFQVNRREDLDDAPKLNLYENEERWREIVSSFRSGKKTAKTRSSLGAYDLIEGPAATVTRSESRELVIEPKPSSYQMCLTSEDFADKFQQTLHSIIFLICLDKNS</sequence>
<comment type="caution">
    <text evidence="1">The sequence shown here is derived from an EMBL/GenBank/DDBJ whole genome shotgun (WGS) entry which is preliminary data.</text>
</comment>
<dbReference type="InterPro" id="IPR025051">
    <property type="entry name" value="DUF3990"/>
</dbReference>
<dbReference type="SUPFAM" id="SSF56399">
    <property type="entry name" value="ADP-ribosylation"/>
    <property type="match status" value="1"/>
</dbReference>
<reference evidence="1" key="1">
    <citation type="submission" date="2023-01" db="EMBL/GenBank/DDBJ databases">
        <title>Genome assembly of the deep-sea coral Lophelia pertusa.</title>
        <authorList>
            <person name="Herrera S."/>
            <person name="Cordes E."/>
        </authorList>
    </citation>
    <scope>NUCLEOTIDE SEQUENCE</scope>
    <source>
        <strain evidence="1">USNM1676648</strain>
        <tissue evidence="1">Polyp</tissue>
    </source>
</reference>
<proteinExistence type="predicted"/>
<evidence type="ECO:0000313" key="1">
    <source>
        <dbReference type="EMBL" id="KAJ7318876.1"/>
    </source>
</evidence>
<dbReference type="Gene3D" id="3.90.175.10">
    <property type="entry name" value="Diphtheria Toxin, domain 1"/>
    <property type="match status" value="1"/>
</dbReference>
<accession>A0A9W9Y7D0</accession>
<dbReference type="EMBL" id="MU827846">
    <property type="protein sequence ID" value="KAJ7318876.1"/>
    <property type="molecule type" value="Genomic_DNA"/>
</dbReference>
<evidence type="ECO:0000313" key="2">
    <source>
        <dbReference type="Proteomes" id="UP001163046"/>
    </source>
</evidence>
<dbReference type="AlphaFoldDB" id="A0A9W9Y7D0"/>
<gene>
    <name evidence="1" type="ORF">OS493_037287</name>
</gene>
<name>A0A9W9Y7D0_9CNID</name>
<keyword evidence="2" id="KW-1185">Reference proteome</keyword>
<dbReference type="Proteomes" id="UP001163046">
    <property type="component" value="Unassembled WGS sequence"/>
</dbReference>